<sequence>MDTCVVVCHASNFGGVEKYGDDCDEFFERDFDRITSKNVKEELKCVEKRRLKLYASIIDVLNKGGDLSEVEADEKVRKHLQAIVEAVENGRIEASVQNFRNIEIFFRNRLYYEFSNFITFINTSQILRGLHLFNRVFFV</sequence>
<reference evidence="1 2" key="1">
    <citation type="submission" date="2011-03" db="EMBL/GenBank/DDBJ databases">
        <title>The complete genome of Archaeoglobus veneficus SNP6.</title>
        <authorList>
            <consortium name="US DOE Joint Genome Institute (JGI-PGF)"/>
            <person name="Lucas S."/>
            <person name="Copeland A."/>
            <person name="Lapidus A."/>
            <person name="Bruce D."/>
            <person name="Goodwin L."/>
            <person name="Pitluck S."/>
            <person name="Kyrpides N."/>
            <person name="Mavromatis K."/>
            <person name="Pagani I."/>
            <person name="Ivanova N."/>
            <person name="Mikhailova N."/>
            <person name="Lu M."/>
            <person name="Detter J.C."/>
            <person name="Tapia R."/>
            <person name="Han C."/>
            <person name="Land M."/>
            <person name="Hauser L."/>
            <person name="Markowitz V."/>
            <person name="Cheng J.-F."/>
            <person name="Hugenholtz P."/>
            <person name="Woyke T."/>
            <person name="Wu D."/>
            <person name="Spring S."/>
            <person name="Brambilla E."/>
            <person name="Klenk H.-P."/>
            <person name="Eisen J.A."/>
        </authorList>
    </citation>
    <scope>NUCLEOTIDE SEQUENCE [LARGE SCALE GENOMIC DNA]</scope>
    <source>
        <strain>SNP6</strain>
    </source>
</reference>
<dbReference type="EMBL" id="CP002588">
    <property type="protein sequence ID" value="AEA46055.1"/>
    <property type="molecule type" value="Genomic_DNA"/>
</dbReference>
<protein>
    <submittedName>
        <fullName evidence="1">Uncharacterized protein</fullName>
    </submittedName>
</protein>
<dbReference type="HOGENOM" id="CLU_1840460_0_0_2"/>
<evidence type="ECO:0000313" key="2">
    <source>
        <dbReference type="Proteomes" id="UP000008136"/>
    </source>
</evidence>
<gene>
    <name evidence="1" type="ordered locus">Arcve_0011</name>
</gene>
<proteinExistence type="predicted"/>
<accession>F2KMF6</accession>
<keyword evidence="2" id="KW-1185">Reference proteome</keyword>
<dbReference type="KEGG" id="ave:Arcve_0011"/>
<dbReference type="Proteomes" id="UP000008136">
    <property type="component" value="Chromosome"/>
</dbReference>
<dbReference type="AlphaFoldDB" id="F2KMF6"/>
<evidence type="ECO:0000313" key="1">
    <source>
        <dbReference type="EMBL" id="AEA46055.1"/>
    </source>
</evidence>
<organism evidence="1 2">
    <name type="scientific">Archaeoglobus veneficus (strain DSM 11195 / SNP6)</name>
    <dbReference type="NCBI Taxonomy" id="693661"/>
    <lineage>
        <taxon>Archaea</taxon>
        <taxon>Methanobacteriati</taxon>
        <taxon>Methanobacteriota</taxon>
        <taxon>Archaeoglobi</taxon>
        <taxon>Archaeoglobales</taxon>
        <taxon>Archaeoglobaceae</taxon>
        <taxon>Archaeoglobus</taxon>
    </lineage>
</organism>
<name>F2KMF6_ARCVS</name>